<keyword evidence="1 4" id="KW-0489">Methyltransferase</keyword>
<proteinExistence type="predicted"/>
<protein>
    <submittedName>
        <fullName evidence="4">Putative methyltransferase</fullName>
    </submittedName>
</protein>
<dbReference type="EMBL" id="MT143365">
    <property type="protein sequence ID" value="QJA96038.1"/>
    <property type="molecule type" value="Genomic_DNA"/>
</dbReference>
<dbReference type="InterPro" id="IPR001091">
    <property type="entry name" value="RM_Methyltransferase"/>
</dbReference>
<dbReference type="GO" id="GO:0032259">
    <property type="term" value="P:methylation"/>
    <property type="evidence" value="ECO:0007669"/>
    <property type="project" value="UniProtKB-KW"/>
</dbReference>
<dbReference type="InterPro" id="IPR029063">
    <property type="entry name" value="SAM-dependent_MTases_sf"/>
</dbReference>
<reference evidence="4" key="1">
    <citation type="submission" date="2020-03" db="EMBL/GenBank/DDBJ databases">
        <title>The deep terrestrial virosphere.</title>
        <authorList>
            <person name="Holmfeldt K."/>
            <person name="Nilsson E."/>
            <person name="Simone D."/>
            <person name="Lopez-Fernandez M."/>
            <person name="Wu X."/>
            <person name="de Brujin I."/>
            <person name="Lundin D."/>
            <person name="Andersson A."/>
            <person name="Bertilsson S."/>
            <person name="Dopson M."/>
        </authorList>
    </citation>
    <scope>NUCLEOTIDE SEQUENCE</scope>
    <source>
        <strain evidence="4">MM415B04971</strain>
    </source>
</reference>
<dbReference type="GO" id="GO:0003677">
    <property type="term" value="F:DNA binding"/>
    <property type="evidence" value="ECO:0007669"/>
    <property type="project" value="InterPro"/>
</dbReference>
<organism evidence="4">
    <name type="scientific">viral metagenome</name>
    <dbReference type="NCBI Taxonomy" id="1070528"/>
    <lineage>
        <taxon>unclassified sequences</taxon>
        <taxon>metagenomes</taxon>
        <taxon>organismal metagenomes</taxon>
    </lineage>
</organism>
<evidence type="ECO:0000256" key="1">
    <source>
        <dbReference type="ARBA" id="ARBA00022603"/>
    </source>
</evidence>
<dbReference type="Gene3D" id="3.40.50.150">
    <property type="entry name" value="Vaccinia Virus protein VP39"/>
    <property type="match status" value="1"/>
</dbReference>
<evidence type="ECO:0000256" key="2">
    <source>
        <dbReference type="ARBA" id="ARBA00022679"/>
    </source>
</evidence>
<keyword evidence="2 4" id="KW-0808">Transferase</keyword>
<evidence type="ECO:0000313" key="4">
    <source>
        <dbReference type="EMBL" id="QJA96038.1"/>
    </source>
</evidence>
<accession>A0A6M3LTM0</accession>
<dbReference type="PRINTS" id="PR00508">
    <property type="entry name" value="S21N4MTFRASE"/>
</dbReference>
<feature type="domain" description="DNA methylase N-4/N-6" evidence="3">
    <location>
        <begin position="23"/>
        <end position="228"/>
    </location>
</feature>
<gene>
    <name evidence="4" type="ORF">MM415B04971_0005</name>
</gene>
<dbReference type="GO" id="GO:0008170">
    <property type="term" value="F:N-methyltransferase activity"/>
    <property type="evidence" value="ECO:0007669"/>
    <property type="project" value="InterPro"/>
</dbReference>
<dbReference type="Pfam" id="PF01555">
    <property type="entry name" value="N6_N4_Mtase"/>
    <property type="match status" value="1"/>
</dbReference>
<dbReference type="SUPFAM" id="SSF53335">
    <property type="entry name" value="S-adenosyl-L-methionine-dependent methyltransferases"/>
    <property type="match status" value="1"/>
</dbReference>
<evidence type="ECO:0000259" key="3">
    <source>
        <dbReference type="Pfam" id="PF01555"/>
    </source>
</evidence>
<name>A0A6M3LTM0_9ZZZZ</name>
<sequence>METNKLYNARWEDILPTIPDESVNLFFTDPPYNVSIDCVLYRNYRSSGKSGNVSLDFGEWDKEEFTPEPFLEEAKRILIPSGSIVVWTSSQLLGKYYDWLYKNMKPKQLLIWEKVNPIPQFKKLGYRQATEYMYWATKQKMSKDNPDFIFHSQEEMINIFRAPIVGGKERCGHPCQKPLSVCQEIIKRHCRPDGIVLDCFSGVATIPLAAYSLGRRYLGIEMDTKYHKKGLRRIKDYKIKVEEETEDFEQIKMF</sequence>
<dbReference type="AlphaFoldDB" id="A0A6M3LTM0"/>
<dbReference type="InterPro" id="IPR002941">
    <property type="entry name" value="DNA_methylase_N4/N6"/>
</dbReference>